<name>A0A0N1IMK9_LEPSE</name>
<comment type="caution">
    <text evidence="1">The sequence shown here is derived from an EMBL/GenBank/DDBJ whole genome shotgun (WGS) entry which is preliminary data.</text>
</comment>
<accession>A0A0N1IMK9</accession>
<gene>
    <name evidence="1" type="ORF">ABL78_0355</name>
</gene>
<keyword evidence="2" id="KW-1185">Reference proteome</keyword>
<dbReference type="AlphaFoldDB" id="A0A0N1IMK9"/>
<dbReference type="OrthoDB" id="10503384at2759"/>
<proteinExistence type="predicted"/>
<dbReference type="OMA" id="QTEQACA"/>
<evidence type="ECO:0000313" key="1">
    <source>
        <dbReference type="EMBL" id="KPI90595.1"/>
    </source>
</evidence>
<protein>
    <submittedName>
        <fullName evidence="1">Uncharacterized protein</fullName>
    </submittedName>
</protein>
<organism evidence="1 2">
    <name type="scientific">Leptomonas seymouri</name>
    <dbReference type="NCBI Taxonomy" id="5684"/>
    <lineage>
        <taxon>Eukaryota</taxon>
        <taxon>Discoba</taxon>
        <taxon>Euglenozoa</taxon>
        <taxon>Kinetoplastea</taxon>
        <taxon>Metakinetoplastina</taxon>
        <taxon>Trypanosomatida</taxon>
        <taxon>Trypanosomatidae</taxon>
        <taxon>Leishmaniinae</taxon>
        <taxon>Leptomonas</taxon>
    </lineage>
</organism>
<dbReference type="EMBL" id="LJSK01000004">
    <property type="protein sequence ID" value="KPI90595.1"/>
    <property type="molecule type" value="Genomic_DNA"/>
</dbReference>
<sequence>MSYESDCLVRLSAAAQDMQLTVEFLHCMSELLQTVTDSVESVRVASTHLPSTDPPPGLLKEQKDTLVTQADEAVDTHVREMVSSTLDHEIACMPTDQFWRVWGANSKADALFHSSGMSTLFRAFENTVAERIAHSYTPRLFRLQEKVQRVGDFVEREGGRVLMAHDVEAMYGQWKTDAVAVLSQAAHAWLRQAGDGEEKPKTTAPAALFGTRDSASQLWVNLEADFEAVAASMLVESESCDRRSEETICEGRLQQQQRRIWQLLREIVKSICGDSSPLSSPTRETCVKARSVA</sequence>
<dbReference type="Proteomes" id="UP000038009">
    <property type="component" value="Unassembled WGS sequence"/>
</dbReference>
<evidence type="ECO:0000313" key="2">
    <source>
        <dbReference type="Proteomes" id="UP000038009"/>
    </source>
</evidence>
<reference evidence="1 2" key="1">
    <citation type="journal article" date="2015" name="PLoS Pathog.">
        <title>Leptomonas seymouri: Adaptations to the Dixenous Life Cycle Analyzed by Genome Sequencing, Transcriptome Profiling and Co-infection with Leishmania donovani.</title>
        <authorList>
            <person name="Kraeva N."/>
            <person name="Butenko A."/>
            <person name="Hlavacova J."/>
            <person name="Kostygov A."/>
            <person name="Myskova J."/>
            <person name="Grybchuk D."/>
            <person name="Lestinova T."/>
            <person name="Votypka J."/>
            <person name="Volf P."/>
            <person name="Opperdoes F."/>
            <person name="Flegontov P."/>
            <person name="Lukes J."/>
            <person name="Yurchenko V."/>
        </authorList>
    </citation>
    <scope>NUCLEOTIDE SEQUENCE [LARGE SCALE GENOMIC DNA]</scope>
    <source>
        <strain evidence="1 2">ATCC 30220</strain>
    </source>
</reference>
<dbReference type="VEuPathDB" id="TriTrypDB:Lsey_0004_0830"/>